<accession>A0A7U9HDH9</accession>
<sequence length="44" mass="5072">MPDPERRMSVTWLIARLPDNLSRPLDRPAHDTFNTPARPRSMVG</sequence>
<evidence type="ECO:0000256" key="1">
    <source>
        <dbReference type="SAM" id="MobiDB-lite"/>
    </source>
</evidence>
<organism evidence="2 3">
    <name type="scientific">Streptomyces lividans 1326</name>
    <dbReference type="NCBI Taxonomy" id="1200984"/>
    <lineage>
        <taxon>Bacteria</taxon>
        <taxon>Bacillati</taxon>
        <taxon>Actinomycetota</taxon>
        <taxon>Actinomycetes</taxon>
        <taxon>Kitasatosporales</taxon>
        <taxon>Streptomycetaceae</taxon>
        <taxon>Streptomyces</taxon>
    </lineage>
</organism>
<dbReference type="EMBL" id="CM001889">
    <property type="protein sequence ID" value="EOY50259.1"/>
    <property type="molecule type" value="Genomic_DNA"/>
</dbReference>
<reference evidence="3" key="1">
    <citation type="journal article" date="2013" name="Genome Biol. Evol.">
        <title>The genome sequence of Streptomyces lividans 66 reveals a novel tRNA-dependent peptide biosynthetic system within a metal-related genomic island.</title>
        <authorList>
            <person name="Cruz-Morales P."/>
            <person name="Vijgenboom E."/>
            <person name="Iruegas-Bocardo F."/>
            <person name="Girard G."/>
            <person name="Yanez-Guerra L.A."/>
            <person name="Ramos-Aboites H.E."/>
            <person name="Pernodet J.L."/>
            <person name="Anne J."/>
            <person name="van Wezel G.P."/>
            <person name="Barona-Gomez F."/>
        </authorList>
    </citation>
    <scope>NUCLEOTIDE SEQUENCE [LARGE SCALE GENOMIC DNA]</scope>
    <source>
        <strain evidence="3">1326</strain>
    </source>
</reference>
<proteinExistence type="predicted"/>
<dbReference type="AlphaFoldDB" id="A0A7U9HDH9"/>
<protein>
    <submittedName>
        <fullName evidence="2">Uncharacterized protein</fullName>
    </submittedName>
</protein>
<gene>
    <name evidence="2" type="ORF">SLI_5551</name>
</gene>
<feature type="region of interest" description="Disordered" evidence="1">
    <location>
        <begin position="21"/>
        <end position="44"/>
    </location>
</feature>
<evidence type="ECO:0000313" key="3">
    <source>
        <dbReference type="Proteomes" id="UP000014062"/>
    </source>
</evidence>
<name>A0A7U9HDH9_STRLI</name>
<evidence type="ECO:0000313" key="2">
    <source>
        <dbReference type="EMBL" id="EOY50259.1"/>
    </source>
</evidence>
<dbReference type="Proteomes" id="UP000014062">
    <property type="component" value="Chromosome"/>
</dbReference>